<sequence length="76" mass="9257">LWKQKIPCTKYENINEILKEINIKLNTNLQNIEKKVMIRKLENLKGWLRIINKKREEELESLQKKEIKKTLIKNVK</sequence>
<name>A0ABN7WIJ0_GIGMA</name>
<comment type="caution">
    <text evidence="1">The sequence shown here is derived from an EMBL/GenBank/DDBJ whole genome shotgun (WGS) entry which is preliminary data.</text>
</comment>
<evidence type="ECO:0000313" key="2">
    <source>
        <dbReference type="Proteomes" id="UP000789901"/>
    </source>
</evidence>
<dbReference type="EMBL" id="CAJVQB010046988">
    <property type="protein sequence ID" value="CAG8833249.1"/>
    <property type="molecule type" value="Genomic_DNA"/>
</dbReference>
<dbReference type="Proteomes" id="UP000789901">
    <property type="component" value="Unassembled WGS sequence"/>
</dbReference>
<accession>A0ABN7WIJ0</accession>
<keyword evidence="2" id="KW-1185">Reference proteome</keyword>
<organism evidence="1 2">
    <name type="scientific">Gigaspora margarita</name>
    <dbReference type="NCBI Taxonomy" id="4874"/>
    <lineage>
        <taxon>Eukaryota</taxon>
        <taxon>Fungi</taxon>
        <taxon>Fungi incertae sedis</taxon>
        <taxon>Mucoromycota</taxon>
        <taxon>Glomeromycotina</taxon>
        <taxon>Glomeromycetes</taxon>
        <taxon>Diversisporales</taxon>
        <taxon>Gigasporaceae</taxon>
        <taxon>Gigaspora</taxon>
    </lineage>
</organism>
<protein>
    <submittedName>
        <fullName evidence="1">8531_t:CDS:1</fullName>
    </submittedName>
</protein>
<evidence type="ECO:0000313" key="1">
    <source>
        <dbReference type="EMBL" id="CAG8833249.1"/>
    </source>
</evidence>
<reference evidence="1 2" key="1">
    <citation type="submission" date="2021-06" db="EMBL/GenBank/DDBJ databases">
        <authorList>
            <person name="Kallberg Y."/>
            <person name="Tangrot J."/>
            <person name="Rosling A."/>
        </authorList>
    </citation>
    <scope>NUCLEOTIDE SEQUENCE [LARGE SCALE GENOMIC DNA]</scope>
    <source>
        <strain evidence="1 2">120-4 pot B 10/14</strain>
    </source>
</reference>
<feature type="non-terminal residue" evidence="1">
    <location>
        <position position="1"/>
    </location>
</feature>
<gene>
    <name evidence="1" type="ORF">GMARGA_LOCUS31458</name>
</gene>
<proteinExistence type="predicted"/>